<accession>A0A0D3BD67</accession>
<keyword evidence="4" id="KW-1185">Reference proteome</keyword>
<feature type="compositionally biased region" description="Basic residues" evidence="1">
    <location>
        <begin position="171"/>
        <end position="188"/>
    </location>
</feature>
<dbReference type="OMA" id="ANTTEFI"/>
<dbReference type="AlphaFoldDB" id="A0A0D3BD67"/>
<dbReference type="Gene3D" id="3.60.10.10">
    <property type="entry name" value="Endonuclease/exonuclease/phosphatase"/>
    <property type="match status" value="1"/>
</dbReference>
<protein>
    <recommendedName>
        <fullName evidence="2">DUF4283 domain-containing protein</fullName>
    </recommendedName>
</protein>
<feature type="domain" description="DUF4283" evidence="2">
    <location>
        <begin position="1"/>
        <end position="68"/>
    </location>
</feature>
<dbReference type="Gramene" id="Bo3g083680.1">
    <property type="protein sequence ID" value="Bo3g083680.1"/>
    <property type="gene ID" value="Bo3g083680"/>
</dbReference>
<proteinExistence type="predicted"/>
<dbReference type="EnsemblPlants" id="Bo3g083680.1">
    <property type="protein sequence ID" value="Bo3g083680.1"/>
    <property type="gene ID" value="Bo3g083680"/>
</dbReference>
<evidence type="ECO:0000313" key="3">
    <source>
        <dbReference type="EnsemblPlants" id="Bo3g083680.1"/>
    </source>
</evidence>
<reference evidence="3" key="2">
    <citation type="submission" date="2015-03" db="UniProtKB">
        <authorList>
            <consortium name="EnsemblPlants"/>
        </authorList>
    </citation>
    <scope>IDENTIFICATION</scope>
</reference>
<sequence length="787" mass="89075">MGRIIGVVNAIWSHADPRIFVHRLSPLTFLLRITSPRTRAMVLARSVWIIASLPMYIAPWSPKFSLEEPQISTAVVPVELRGRKANFEVAKLWFCVDLLADLPSRVVSGFSNGREVEISVTYLWLPVKCESCDKFGHVTLRCPSTQSESQAGTSAQSQKTARSSSKEPKARRNSRPGRSRSQRRRRSKARETSAGKEPTPEARLEAFVSDSNTHHTDELPPDPPDTVEHPQGMEIKHFKAGTNTDDLEPGEFVRPSLDDNTEEEIDDKIEEASMPVFSLDRGGYSTAVVVTHSGGNSGAPPKGHSDAEASSPFFLVNNRKSCRKDGIVFANWEHHRTARIVVVWSPNVLATIYKATAQTVTCGDFNQITRASQHSDHLSSEIDVTGVEDMNLSLQEAELFEAQHKRLSFSWWNNQEASPISKKIDHAFINQAWSARFPEAYAEFLEPLQSDHSPCLFHVPSAQRRAPKPFKFFNHIIDHPSFEETVREAWHPEAIMGTDQFKLVRSLKMLKKELRMLNKTHYSGITQWVKAQGEIVTELQRRLLTQPDSETTSLEHHAREKWQVLAKAKAKFYHQRSRVQWYDLGDMNTSFYHKVADQRAYQKHIHFLYQSVGGLVSGIYDIKEHTAEYFSQILGVTDMGIISYPKLEQNSLVQRANTTEFIYILASHATSSVYSGQVKTVGNDVPEQVWPNPPNDVHSAAAWIGVSRARARDSVQSNCIIKLLLQSAIYHIWKERNARIFTSKAFPPAMVRAAVDRQIRDRLLSIPPSPRVQPPFLQFFFACTRPP</sequence>
<feature type="compositionally biased region" description="Basic and acidic residues" evidence="1">
    <location>
        <begin position="189"/>
        <end position="202"/>
    </location>
</feature>
<dbReference type="Proteomes" id="UP000032141">
    <property type="component" value="Chromosome C3"/>
</dbReference>
<evidence type="ECO:0000256" key="1">
    <source>
        <dbReference type="SAM" id="MobiDB-lite"/>
    </source>
</evidence>
<dbReference type="SUPFAM" id="SSF56219">
    <property type="entry name" value="DNase I-like"/>
    <property type="match status" value="1"/>
</dbReference>
<feature type="region of interest" description="Disordered" evidence="1">
    <location>
        <begin position="143"/>
        <end position="202"/>
    </location>
</feature>
<dbReference type="Pfam" id="PF14111">
    <property type="entry name" value="DUF4283"/>
    <property type="match status" value="1"/>
</dbReference>
<dbReference type="eggNOG" id="KOG1075">
    <property type="taxonomic scope" value="Eukaryota"/>
</dbReference>
<evidence type="ECO:0000259" key="2">
    <source>
        <dbReference type="Pfam" id="PF14111"/>
    </source>
</evidence>
<reference evidence="3 4" key="1">
    <citation type="journal article" date="2014" name="Genome Biol.">
        <title>Transcriptome and methylome profiling reveals relics of genome dominance in the mesopolyploid Brassica oleracea.</title>
        <authorList>
            <person name="Parkin I.A."/>
            <person name="Koh C."/>
            <person name="Tang H."/>
            <person name="Robinson S.J."/>
            <person name="Kagale S."/>
            <person name="Clarke W.E."/>
            <person name="Town C.D."/>
            <person name="Nixon J."/>
            <person name="Krishnakumar V."/>
            <person name="Bidwell S.L."/>
            <person name="Denoeud F."/>
            <person name="Belcram H."/>
            <person name="Links M.G."/>
            <person name="Just J."/>
            <person name="Clarke C."/>
            <person name="Bender T."/>
            <person name="Huebert T."/>
            <person name="Mason A.S."/>
            <person name="Pires J.C."/>
            <person name="Barker G."/>
            <person name="Moore J."/>
            <person name="Walley P.G."/>
            <person name="Manoli S."/>
            <person name="Batley J."/>
            <person name="Edwards D."/>
            <person name="Nelson M.N."/>
            <person name="Wang X."/>
            <person name="Paterson A.H."/>
            <person name="King G."/>
            <person name="Bancroft I."/>
            <person name="Chalhoub B."/>
            <person name="Sharpe A.G."/>
        </authorList>
    </citation>
    <scope>NUCLEOTIDE SEQUENCE</scope>
    <source>
        <strain evidence="3 4">cv. TO1000</strain>
    </source>
</reference>
<evidence type="ECO:0000313" key="4">
    <source>
        <dbReference type="Proteomes" id="UP000032141"/>
    </source>
</evidence>
<organism evidence="3 4">
    <name type="scientific">Brassica oleracea var. oleracea</name>
    <dbReference type="NCBI Taxonomy" id="109376"/>
    <lineage>
        <taxon>Eukaryota</taxon>
        <taxon>Viridiplantae</taxon>
        <taxon>Streptophyta</taxon>
        <taxon>Embryophyta</taxon>
        <taxon>Tracheophyta</taxon>
        <taxon>Spermatophyta</taxon>
        <taxon>Magnoliopsida</taxon>
        <taxon>eudicotyledons</taxon>
        <taxon>Gunneridae</taxon>
        <taxon>Pentapetalae</taxon>
        <taxon>rosids</taxon>
        <taxon>malvids</taxon>
        <taxon>Brassicales</taxon>
        <taxon>Brassicaceae</taxon>
        <taxon>Brassiceae</taxon>
        <taxon>Brassica</taxon>
    </lineage>
</organism>
<name>A0A0D3BD67_BRAOL</name>
<dbReference type="InterPro" id="IPR036691">
    <property type="entry name" value="Endo/exonu/phosph_ase_sf"/>
</dbReference>
<dbReference type="HOGENOM" id="CLU_356557_0_0_1"/>
<dbReference type="PANTHER" id="PTHR33710:SF86">
    <property type="entry name" value="VIRAL MOVEMENT PROTEIN"/>
    <property type="match status" value="1"/>
</dbReference>
<feature type="compositionally biased region" description="Polar residues" evidence="1">
    <location>
        <begin position="143"/>
        <end position="163"/>
    </location>
</feature>
<dbReference type="PANTHER" id="PTHR33710">
    <property type="entry name" value="BNAC02G09200D PROTEIN"/>
    <property type="match status" value="1"/>
</dbReference>
<dbReference type="InterPro" id="IPR025558">
    <property type="entry name" value="DUF4283"/>
</dbReference>